<feature type="transmembrane region" description="Helical" evidence="1">
    <location>
        <begin position="6"/>
        <end position="30"/>
    </location>
</feature>
<dbReference type="AlphaFoldDB" id="A0A0L8GPL6"/>
<proteinExistence type="predicted"/>
<accession>A0A0L8GPL6</accession>
<evidence type="ECO:0000256" key="1">
    <source>
        <dbReference type="SAM" id="Phobius"/>
    </source>
</evidence>
<keyword evidence="1" id="KW-0472">Membrane</keyword>
<evidence type="ECO:0000313" key="2">
    <source>
        <dbReference type="EMBL" id="KOF78555.1"/>
    </source>
</evidence>
<sequence>MQTHIYIFFCSLMHFSPKAIAMLVLQYFLVLNSLSMVDFKLKVLRDKAFGLMHY</sequence>
<keyword evidence="1" id="KW-0812">Transmembrane</keyword>
<protein>
    <submittedName>
        <fullName evidence="2">Uncharacterized protein</fullName>
    </submittedName>
</protein>
<reference evidence="2" key="1">
    <citation type="submission" date="2015-07" db="EMBL/GenBank/DDBJ databases">
        <title>MeaNS - Measles Nucleotide Surveillance Program.</title>
        <authorList>
            <person name="Tran T."/>
            <person name="Druce J."/>
        </authorList>
    </citation>
    <scope>NUCLEOTIDE SEQUENCE</scope>
    <source>
        <strain evidence="2">UCB-OBI-ISO-001</strain>
        <tissue evidence="2">Gonad</tissue>
    </source>
</reference>
<keyword evidence="1" id="KW-1133">Transmembrane helix</keyword>
<gene>
    <name evidence="2" type="ORF">OCBIM_22030629mg</name>
</gene>
<name>A0A0L8GPL6_OCTBM</name>
<organism evidence="2">
    <name type="scientific">Octopus bimaculoides</name>
    <name type="common">California two-spotted octopus</name>
    <dbReference type="NCBI Taxonomy" id="37653"/>
    <lineage>
        <taxon>Eukaryota</taxon>
        <taxon>Metazoa</taxon>
        <taxon>Spiralia</taxon>
        <taxon>Lophotrochozoa</taxon>
        <taxon>Mollusca</taxon>
        <taxon>Cephalopoda</taxon>
        <taxon>Coleoidea</taxon>
        <taxon>Octopodiformes</taxon>
        <taxon>Octopoda</taxon>
        <taxon>Incirrata</taxon>
        <taxon>Octopodidae</taxon>
        <taxon>Octopus</taxon>
    </lineage>
</organism>
<dbReference type="EMBL" id="KQ421036">
    <property type="protein sequence ID" value="KOF78555.1"/>
    <property type="molecule type" value="Genomic_DNA"/>
</dbReference>